<feature type="chain" id="PRO_5012576836" evidence="1">
    <location>
        <begin position="19"/>
        <end position="151"/>
    </location>
</feature>
<dbReference type="RefSeq" id="WP_085863727.1">
    <property type="nucleotide sequence ID" value="NZ_FWFT01000002.1"/>
</dbReference>
<dbReference type="AlphaFoldDB" id="A0A1Y5S403"/>
<name>A0A1Y5S403_9RHOB</name>
<organism evidence="2 3">
    <name type="scientific">Pseudooctadecabacter jejudonensis</name>
    <dbReference type="NCBI Taxonomy" id="1391910"/>
    <lineage>
        <taxon>Bacteria</taxon>
        <taxon>Pseudomonadati</taxon>
        <taxon>Pseudomonadota</taxon>
        <taxon>Alphaproteobacteria</taxon>
        <taxon>Rhodobacterales</taxon>
        <taxon>Paracoccaceae</taxon>
        <taxon>Pseudooctadecabacter</taxon>
    </lineage>
</organism>
<dbReference type="Proteomes" id="UP000193623">
    <property type="component" value="Unassembled WGS sequence"/>
</dbReference>
<evidence type="ECO:0000313" key="3">
    <source>
        <dbReference type="Proteomes" id="UP000193623"/>
    </source>
</evidence>
<feature type="signal peptide" evidence="1">
    <location>
        <begin position="1"/>
        <end position="18"/>
    </location>
</feature>
<evidence type="ECO:0000256" key="1">
    <source>
        <dbReference type="SAM" id="SignalP"/>
    </source>
</evidence>
<reference evidence="2 3" key="1">
    <citation type="submission" date="2017-03" db="EMBL/GenBank/DDBJ databases">
        <authorList>
            <person name="Afonso C.L."/>
            <person name="Miller P.J."/>
            <person name="Scott M.A."/>
            <person name="Spackman E."/>
            <person name="Goraichik I."/>
            <person name="Dimitrov K.M."/>
            <person name="Suarez D.L."/>
            <person name="Swayne D.E."/>
        </authorList>
    </citation>
    <scope>NUCLEOTIDE SEQUENCE [LARGE SCALE GENOMIC DNA]</scope>
    <source>
        <strain evidence="2 3">CECT 8397</strain>
    </source>
</reference>
<evidence type="ECO:0000313" key="2">
    <source>
        <dbReference type="EMBL" id="SLN29277.1"/>
    </source>
</evidence>
<gene>
    <name evidence="2" type="ORF">PSJ8397_01267</name>
</gene>
<keyword evidence="3" id="KW-1185">Reference proteome</keyword>
<dbReference type="OrthoDB" id="7862810at2"/>
<proteinExistence type="predicted"/>
<keyword evidence="1" id="KW-0732">Signal</keyword>
<sequence length="151" mass="16198">MRWLLTGLLTLCAGAATAQLAAPCDWQARADAVVEPWEDYSATFSNGAVRVALLDTIEPAAAAFYLLILHPPYDEVGGRTCTVVGLDDGLGYAGMIFEELTADYDPARGLIFQIPAIIYLPEQSFQNSTLLTITVNQATGDVSVTQELGNE</sequence>
<accession>A0A1Y5S403</accession>
<protein>
    <submittedName>
        <fullName evidence="2">Uncharacterized protein</fullName>
    </submittedName>
</protein>
<dbReference type="EMBL" id="FWFT01000002">
    <property type="protein sequence ID" value="SLN29277.1"/>
    <property type="molecule type" value="Genomic_DNA"/>
</dbReference>